<keyword evidence="10" id="KW-1185">Reference proteome</keyword>
<dbReference type="Pfam" id="PF09803">
    <property type="entry name" value="Pet100"/>
    <property type="match status" value="1"/>
</dbReference>
<comment type="caution">
    <text evidence="9">The sequence shown here is derived from an EMBL/GenBank/DDBJ whole genome shotgun (WGS) entry which is preliminary data.</text>
</comment>
<dbReference type="InterPro" id="IPR018625">
    <property type="entry name" value="Pet100"/>
</dbReference>
<dbReference type="GO" id="GO:0033617">
    <property type="term" value="P:mitochondrial respiratory chain complex IV assembly"/>
    <property type="evidence" value="ECO:0007669"/>
    <property type="project" value="InterPro"/>
</dbReference>
<evidence type="ECO:0000256" key="7">
    <source>
        <dbReference type="ARBA" id="ARBA00023136"/>
    </source>
</evidence>
<dbReference type="EMBL" id="JANEYF010001441">
    <property type="protein sequence ID" value="KAJ8964139.1"/>
    <property type="molecule type" value="Genomic_DNA"/>
</dbReference>
<dbReference type="Proteomes" id="UP001162156">
    <property type="component" value="Unassembled WGS sequence"/>
</dbReference>
<dbReference type="PANTHER" id="PTHR33968:SF1">
    <property type="entry name" value="PROTEIN PET100 HOMOLOG, MITOCHONDRIAL"/>
    <property type="match status" value="1"/>
</dbReference>
<keyword evidence="4" id="KW-0809">Transit peptide</keyword>
<evidence type="ECO:0000313" key="9">
    <source>
        <dbReference type="EMBL" id="KAJ8964139.1"/>
    </source>
</evidence>
<evidence type="ECO:0000256" key="8">
    <source>
        <dbReference type="ARBA" id="ARBA00038077"/>
    </source>
</evidence>
<evidence type="ECO:0000256" key="3">
    <source>
        <dbReference type="ARBA" id="ARBA00022692"/>
    </source>
</evidence>
<dbReference type="PANTHER" id="PTHR33968">
    <property type="entry name" value="PROTEIN PET100 HOMOLOG, MITOCHONDRIAL"/>
    <property type="match status" value="1"/>
</dbReference>
<evidence type="ECO:0000256" key="5">
    <source>
        <dbReference type="ARBA" id="ARBA00022989"/>
    </source>
</evidence>
<gene>
    <name evidence="9" type="ORF">NQ314_005107</name>
</gene>
<proteinExistence type="inferred from homology"/>
<reference evidence="9" key="1">
    <citation type="journal article" date="2023" name="Insect Mol. Biol.">
        <title>Genome sequencing provides insights into the evolution of gene families encoding plant cell wall-degrading enzymes in longhorned beetles.</title>
        <authorList>
            <person name="Shin N.R."/>
            <person name="Okamura Y."/>
            <person name="Kirsch R."/>
            <person name="Pauchet Y."/>
        </authorList>
    </citation>
    <scope>NUCLEOTIDE SEQUENCE</scope>
    <source>
        <strain evidence="9">RBIC_L_NR</strain>
    </source>
</reference>
<keyword evidence="7" id="KW-0472">Membrane</keyword>
<comment type="subcellular location">
    <subcellularLocation>
        <location evidence="1">Membrane</location>
        <topology evidence="1">Single-pass membrane protein</topology>
    </subcellularLocation>
    <subcellularLocation>
        <location evidence="2">Mitochondrion membrane</location>
    </subcellularLocation>
</comment>
<name>A0AAV8ZHV3_9CUCU</name>
<dbReference type="AlphaFoldDB" id="A0AAV8ZHV3"/>
<organism evidence="9 10">
    <name type="scientific">Rhamnusium bicolor</name>
    <dbReference type="NCBI Taxonomy" id="1586634"/>
    <lineage>
        <taxon>Eukaryota</taxon>
        <taxon>Metazoa</taxon>
        <taxon>Ecdysozoa</taxon>
        <taxon>Arthropoda</taxon>
        <taxon>Hexapoda</taxon>
        <taxon>Insecta</taxon>
        <taxon>Pterygota</taxon>
        <taxon>Neoptera</taxon>
        <taxon>Endopterygota</taxon>
        <taxon>Coleoptera</taxon>
        <taxon>Polyphaga</taxon>
        <taxon>Cucujiformia</taxon>
        <taxon>Chrysomeloidea</taxon>
        <taxon>Cerambycidae</taxon>
        <taxon>Lepturinae</taxon>
        <taxon>Rhagiini</taxon>
        <taxon>Rhamnusium</taxon>
    </lineage>
</organism>
<evidence type="ECO:0000256" key="1">
    <source>
        <dbReference type="ARBA" id="ARBA00004167"/>
    </source>
</evidence>
<evidence type="ECO:0008006" key="11">
    <source>
        <dbReference type="Google" id="ProtNLM"/>
    </source>
</evidence>
<keyword evidence="3" id="KW-0812">Transmembrane</keyword>
<dbReference type="GO" id="GO:0005743">
    <property type="term" value="C:mitochondrial inner membrane"/>
    <property type="evidence" value="ECO:0007669"/>
    <property type="project" value="TreeGrafter"/>
</dbReference>
<evidence type="ECO:0000256" key="2">
    <source>
        <dbReference type="ARBA" id="ARBA00004325"/>
    </source>
</evidence>
<keyword evidence="5" id="KW-1133">Transmembrane helix</keyword>
<evidence type="ECO:0000313" key="10">
    <source>
        <dbReference type="Proteomes" id="UP001162156"/>
    </source>
</evidence>
<evidence type="ECO:0000256" key="4">
    <source>
        <dbReference type="ARBA" id="ARBA00022946"/>
    </source>
</evidence>
<comment type="similarity">
    <text evidence="8">Belongs to the PET100 family.</text>
</comment>
<evidence type="ECO:0000256" key="6">
    <source>
        <dbReference type="ARBA" id="ARBA00023128"/>
    </source>
</evidence>
<protein>
    <recommendedName>
        <fullName evidence="11">Protein PET100 homolog, mitochondrial</fullName>
    </recommendedName>
</protein>
<accession>A0AAV8ZHV3</accession>
<sequence length="82" mass="9861">MFVLMGGWKLEVGKMALYVMFPVALFHYFNQPEYFEEWVVKTKRELYPPESKEKRESFEKAIRAIREEQELALLTKLEDAQK</sequence>
<dbReference type="GO" id="GO:0051082">
    <property type="term" value="F:unfolded protein binding"/>
    <property type="evidence" value="ECO:0007669"/>
    <property type="project" value="TreeGrafter"/>
</dbReference>
<keyword evidence="6" id="KW-0496">Mitochondrion</keyword>